<keyword evidence="6" id="KW-0067">ATP-binding</keyword>
<feature type="binding site" evidence="6">
    <location>
        <begin position="77"/>
        <end position="78"/>
    </location>
    <ligand>
        <name>NAD(+)</name>
        <dbReference type="ChEBI" id="CHEBI:57540"/>
    </ligand>
</feature>
<feature type="binding site" evidence="6">
    <location>
        <begin position="150"/>
        <end position="151"/>
    </location>
    <ligand>
        <name>NAD(+)</name>
        <dbReference type="ChEBI" id="CHEBI:57540"/>
    </ligand>
</feature>
<dbReference type="HAMAP" id="MF_00361">
    <property type="entry name" value="NAD_kinase"/>
    <property type="match status" value="1"/>
</dbReference>
<evidence type="ECO:0000256" key="4">
    <source>
        <dbReference type="ARBA" id="ARBA00023027"/>
    </source>
</evidence>
<dbReference type="AlphaFoldDB" id="A0A9R1CYE9"/>
<keyword evidence="2 6" id="KW-0418">Kinase</keyword>
<evidence type="ECO:0000256" key="5">
    <source>
        <dbReference type="ARBA" id="ARBA00047925"/>
    </source>
</evidence>
<dbReference type="GO" id="GO:0006741">
    <property type="term" value="P:NADP+ biosynthetic process"/>
    <property type="evidence" value="ECO:0007669"/>
    <property type="project" value="UniProtKB-UniRule"/>
</dbReference>
<keyword evidence="3 6" id="KW-0521">NADP</keyword>
<dbReference type="GeneID" id="72466193"/>
<comment type="caution">
    <text evidence="7">The sequence shown here is derived from an EMBL/GenBank/DDBJ whole genome shotgun (WGS) entry which is preliminary data.</text>
</comment>
<dbReference type="GO" id="GO:0003951">
    <property type="term" value="F:NAD+ kinase activity"/>
    <property type="evidence" value="ECO:0007669"/>
    <property type="project" value="UniProtKB-UniRule"/>
</dbReference>
<dbReference type="PANTHER" id="PTHR20275:SF0">
    <property type="entry name" value="NAD KINASE"/>
    <property type="match status" value="1"/>
</dbReference>
<dbReference type="Proteomes" id="UP000825483">
    <property type="component" value="Unassembled WGS sequence"/>
</dbReference>
<gene>
    <name evidence="6 7" type="primary">nadK</name>
    <name evidence="7" type="ORF">PRLR5076_26150</name>
</gene>
<dbReference type="GO" id="GO:0005524">
    <property type="term" value="F:ATP binding"/>
    <property type="evidence" value="ECO:0007669"/>
    <property type="project" value="UniProtKB-KW"/>
</dbReference>
<keyword evidence="1 6" id="KW-0808">Transferase</keyword>
<organism evidence="7 8">
    <name type="scientific">Prevotella lacticifex</name>
    <dbReference type="NCBI Taxonomy" id="2854755"/>
    <lineage>
        <taxon>Bacteria</taxon>
        <taxon>Pseudomonadati</taxon>
        <taxon>Bacteroidota</taxon>
        <taxon>Bacteroidia</taxon>
        <taxon>Bacteroidales</taxon>
        <taxon>Prevotellaceae</taxon>
        <taxon>Prevotella</taxon>
    </lineage>
</organism>
<protein>
    <recommendedName>
        <fullName evidence="6">NAD kinase</fullName>
        <ecNumber evidence="6">2.7.1.23</ecNumber>
    </recommendedName>
    <alternativeName>
        <fullName evidence="6">ATP-dependent NAD kinase</fullName>
    </alternativeName>
</protein>
<feature type="binding site" evidence="6">
    <location>
        <begin position="191"/>
        <end position="196"/>
    </location>
    <ligand>
        <name>NAD(+)</name>
        <dbReference type="ChEBI" id="CHEBI:57540"/>
    </ligand>
</feature>
<dbReference type="InterPro" id="IPR017437">
    <property type="entry name" value="ATP-NAD_kinase_PpnK-typ_C"/>
</dbReference>
<dbReference type="GO" id="GO:0051287">
    <property type="term" value="F:NAD binding"/>
    <property type="evidence" value="ECO:0007669"/>
    <property type="project" value="UniProtKB-ARBA"/>
</dbReference>
<evidence type="ECO:0000313" key="7">
    <source>
        <dbReference type="EMBL" id="GJG59764.1"/>
    </source>
</evidence>
<name>A0A9R1CYE9_9BACT</name>
<evidence type="ECO:0000256" key="3">
    <source>
        <dbReference type="ARBA" id="ARBA00022857"/>
    </source>
</evidence>
<comment type="catalytic activity">
    <reaction evidence="5 6">
        <text>NAD(+) + ATP = ADP + NADP(+) + H(+)</text>
        <dbReference type="Rhea" id="RHEA:18629"/>
        <dbReference type="ChEBI" id="CHEBI:15378"/>
        <dbReference type="ChEBI" id="CHEBI:30616"/>
        <dbReference type="ChEBI" id="CHEBI:57540"/>
        <dbReference type="ChEBI" id="CHEBI:58349"/>
        <dbReference type="ChEBI" id="CHEBI:456216"/>
        <dbReference type="EC" id="2.7.1.23"/>
    </reaction>
</comment>
<dbReference type="InterPro" id="IPR002504">
    <property type="entry name" value="NADK"/>
</dbReference>
<dbReference type="GO" id="GO:0005737">
    <property type="term" value="C:cytoplasm"/>
    <property type="evidence" value="ECO:0007669"/>
    <property type="project" value="UniProtKB-SubCell"/>
</dbReference>
<dbReference type="GO" id="GO:0019674">
    <property type="term" value="P:NAD+ metabolic process"/>
    <property type="evidence" value="ECO:0007669"/>
    <property type="project" value="InterPro"/>
</dbReference>
<comment type="similarity">
    <text evidence="6">Belongs to the NAD kinase family.</text>
</comment>
<comment type="cofactor">
    <cofactor evidence="6">
        <name>a divalent metal cation</name>
        <dbReference type="ChEBI" id="CHEBI:60240"/>
    </cofactor>
</comment>
<dbReference type="Gene3D" id="2.60.200.30">
    <property type="entry name" value="Probable inorganic polyphosphate/atp-NAD kinase, domain 2"/>
    <property type="match status" value="1"/>
</dbReference>
<evidence type="ECO:0000256" key="6">
    <source>
        <dbReference type="HAMAP-Rule" id="MF_00361"/>
    </source>
</evidence>
<dbReference type="EMBL" id="BPUB01000002">
    <property type="protein sequence ID" value="GJG59764.1"/>
    <property type="molecule type" value="Genomic_DNA"/>
</dbReference>
<dbReference type="GO" id="GO:0046872">
    <property type="term" value="F:metal ion binding"/>
    <property type="evidence" value="ECO:0007669"/>
    <property type="project" value="UniProtKB-UniRule"/>
</dbReference>
<dbReference type="PANTHER" id="PTHR20275">
    <property type="entry name" value="NAD KINASE"/>
    <property type="match status" value="1"/>
</dbReference>
<sequence length="300" mass="32715">MASNPIRFAIFGNEYSPLRAGTVTDILRAIGDNGAEYFIDRPYYEYLTTTLHLDIQPAGVFSGTDVEADFAVSLGGDGTFLRAASRVGRKNIPILGVNMGHLGFLADVAPEEASAAIADIMMKKYRFVERSVIEASVDDGHLAVNPFALNEVAVLKRDNASMISIRTTINGEYLTTYKADGLIVSTPTGSTAYSLSNGGPIIVPSTDVLCLTPVAPHSLNIRPIVVNDSVTVEMSVESRSHNFLIAVDGRSEKLREGTTVTIRRAPFNIHIVKRLSKQYYKNLREKMMWGKAPQSLSSDK</sequence>
<reference evidence="7" key="1">
    <citation type="journal article" date="2022" name="Int. J. Syst. Evol. Microbiol.">
        <title>Prevotella lacticifex sp. nov., isolated from the rumen of cows.</title>
        <authorList>
            <person name="Shinkai T."/>
            <person name="Ikeyama N."/>
            <person name="Kumagai M."/>
            <person name="Ohmori H."/>
            <person name="Sakamoto M."/>
            <person name="Ohkuma M."/>
            <person name="Mitsumori M."/>
        </authorList>
    </citation>
    <scope>NUCLEOTIDE SEQUENCE</scope>
    <source>
        <strain evidence="7">R5076</strain>
    </source>
</reference>
<dbReference type="NCBIfam" id="NF002521">
    <property type="entry name" value="PRK01911.1"/>
    <property type="match status" value="1"/>
</dbReference>
<feature type="binding site" evidence="6">
    <location>
        <position position="178"/>
    </location>
    <ligand>
        <name>NAD(+)</name>
        <dbReference type="ChEBI" id="CHEBI:57540"/>
    </ligand>
</feature>
<comment type="caution">
    <text evidence="6">Lacks conserved residue(s) required for the propagation of feature annotation.</text>
</comment>
<dbReference type="SUPFAM" id="SSF111331">
    <property type="entry name" value="NAD kinase/diacylglycerol kinase-like"/>
    <property type="match status" value="1"/>
</dbReference>
<feature type="binding site" evidence="6">
    <location>
        <position position="180"/>
    </location>
    <ligand>
        <name>NAD(+)</name>
        <dbReference type="ChEBI" id="CHEBI:57540"/>
    </ligand>
</feature>
<dbReference type="RefSeq" id="WP_223924928.1">
    <property type="nucleotide sequence ID" value="NZ_BPTU01000002.1"/>
</dbReference>
<dbReference type="Gene3D" id="3.40.50.10330">
    <property type="entry name" value="Probable inorganic polyphosphate/atp-NAD kinase, domain 1"/>
    <property type="match status" value="1"/>
</dbReference>
<dbReference type="InterPro" id="IPR016064">
    <property type="entry name" value="NAD/diacylglycerol_kinase_sf"/>
</dbReference>
<feature type="binding site" evidence="6">
    <location>
        <position position="82"/>
    </location>
    <ligand>
        <name>NAD(+)</name>
        <dbReference type="ChEBI" id="CHEBI:57540"/>
    </ligand>
</feature>
<feature type="active site" description="Proton acceptor" evidence="6">
    <location>
        <position position="77"/>
    </location>
</feature>
<keyword evidence="4 6" id="KW-0520">NAD</keyword>
<feature type="binding site" evidence="6">
    <location>
        <position position="215"/>
    </location>
    <ligand>
        <name>NAD(+)</name>
        <dbReference type="ChEBI" id="CHEBI:57540"/>
    </ligand>
</feature>
<dbReference type="Pfam" id="PF20143">
    <property type="entry name" value="NAD_kinase_C"/>
    <property type="match status" value="1"/>
</dbReference>
<accession>A0A9R1CYE9</accession>
<evidence type="ECO:0000256" key="2">
    <source>
        <dbReference type="ARBA" id="ARBA00022777"/>
    </source>
</evidence>
<keyword evidence="8" id="KW-1185">Reference proteome</keyword>
<comment type="subcellular location">
    <subcellularLocation>
        <location evidence="6">Cytoplasm</location>
    </subcellularLocation>
</comment>
<evidence type="ECO:0000313" key="8">
    <source>
        <dbReference type="Proteomes" id="UP000825483"/>
    </source>
</evidence>
<dbReference type="EC" id="2.7.1.23" evidence="6"/>
<proteinExistence type="inferred from homology"/>
<evidence type="ECO:0000256" key="1">
    <source>
        <dbReference type="ARBA" id="ARBA00022679"/>
    </source>
</evidence>
<comment type="function">
    <text evidence="6">Involved in the regulation of the intracellular balance of NAD and NADP, and is a key enzyme in the biosynthesis of NADP. Catalyzes specifically the phosphorylation on 2'-hydroxyl of the adenosine moiety of NAD to yield NADP.</text>
</comment>
<keyword evidence="6" id="KW-0963">Cytoplasm</keyword>
<keyword evidence="6" id="KW-0547">Nucleotide-binding</keyword>
<dbReference type="InterPro" id="IPR017438">
    <property type="entry name" value="ATP-NAD_kinase_N"/>
</dbReference>
<dbReference type="Pfam" id="PF01513">
    <property type="entry name" value="NAD_kinase"/>
    <property type="match status" value="1"/>
</dbReference>